<gene>
    <name evidence="6" type="ORF">SK3146_04926</name>
</gene>
<dbReference type="RefSeq" id="WP_249861249.1">
    <property type="nucleotide sequence ID" value="NZ_CP027059.1"/>
</dbReference>
<evidence type="ECO:0000256" key="2">
    <source>
        <dbReference type="ARBA" id="ARBA00022723"/>
    </source>
</evidence>
<dbReference type="CDD" id="cd10802">
    <property type="entry name" value="YdjC_TTHB029_like"/>
    <property type="match status" value="1"/>
</dbReference>
<dbReference type="InterPro" id="IPR011330">
    <property type="entry name" value="Glyco_hydro/deAcase_b/a-brl"/>
</dbReference>
<dbReference type="SUPFAM" id="SSF88713">
    <property type="entry name" value="Glycoside hydrolase/deacetylase"/>
    <property type="match status" value="1"/>
</dbReference>
<dbReference type="Pfam" id="PF04794">
    <property type="entry name" value="YdjC"/>
    <property type="match status" value="1"/>
</dbReference>
<keyword evidence="4" id="KW-0460">Magnesium</keyword>
<evidence type="ECO:0008006" key="8">
    <source>
        <dbReference type="Google" id="ProtNLM"/>
    </source>
</evidence>
<keyword evidence="7" id="KW-1185">Reference proteome</keyword>
<evidence type="ECO:0000256" key="4">
    <source>
        <dbReference type="ARBA" id="ARBA00022842"/>
    </source>
</evidence>
<comment type="cofactor">
    <cofactor evidence="1">
        <name>Mg(2+)</name>
        <dbReference type="ChEBI" id="CHEBI:18420"/>
    </cofactor>
</comment>
<sequence>MAEIRSLEEERCVILHADDFGMCHTTNQAILNLLEKRAITSATLMVNCPWSLEAARAAARNPRLDVGVHLTLTSEWDHYKWGPVLRNGNVDTLVDEFGHFPANTAHMAKADPEQVRSELTAQIELAIRMGVDPTHLDNHMGSLRPDHHELLVELAAQFALPIRFSPNPAHKTGKEALIAQLAAERGILHPHEVLSLPFTYAETPDYDSIKQLAIRLLREMKPGLTELLFHPSLDTEELKAITGTWPIRRCEYDLFLDPDVQDVIARERLSLIGWREVRELQRSWRA</sequence>
<evidence type="ECO:0000313" key="6">
    <source>
        <dbReference type="EMBL" id="UQZ85637.1"/>
    </source>
</evidence>
<evidence type="ECO:0000313" key="7">
    <source>
        <dbReference type="Proteomes" id="UP001057134"/>
    </source>
</evidence>
<dbReference type="Proteomes" id="UP001057134">
    <property type="component" value="Chromosome"/>
</dbReference>
<dbReference type="EMBL" id="CP027059">
    <property type="protein sequence ID" value="UQZ85637.1"/>
    <property type="molecule type" value="Genomic_DNA"/>
</dbReference>
<protein>
    <recommendedName>
        <fullName evidence="8">ChbG/HpnK family deacetylase</fullName>
    </recommendedName>
</protein>
<evidence type="ECO:0000256" key="1">
    <source>
        <dbReference type="ARBA" id="ARBA00001946"/>
    </source>
</evidence>
<dbReference type="InterPro" id="IPR006879">
    <property type="entry name" value="YdjC-like"/>
</dbReference>
<evidence type="ECO:0000256" key="3">
    <source>
        <dbReference type="ARBA" id="ARBA00022801"/>
    </source>
</evidence>
<name>A0ABY4RUD2_9BACL</name>
<accession>A0ABY4RUD2</accession>
<keyword evidence="5" id="KW-0119">Carbohydrate metabolism</keyword>
<dbReference type="Gene3D" id="3.20.20.370">
    <property type="entry name" value="Glycoside hydrolase/deacetylase"/>
    <property type="match status" value="1"/>
</dbReference>
<dbReference type="PANTHER" id="PTHR31609:SF1">
    <property type="entry name" value="CARBOHYDRATE DEACETYLASE"/>
    <property type="match status" value="1"/>
</dbReference>
<reference evidence="6" key="2">
    <citation type="journal article" date="2021" name="J Anim Sci Technol">
        <title>Complete genome sequence of Paenibacillus konkukensis sp. nov. SK3146 as a potential probiotic strain.</title>
        <authorList>
            <person name="Jung H.I."/>
            <person name="Park S."/>
            <person name="Niu K.M."/>
            <person name="Lee S.W."/>
            <person name="Kothari D."/>
            <person name="Yi K.J."/>
            <person name="Kim S.K."/>
        </authorList>
    </citation>
    <scope>NUCLEOTIDE SEQUENCE</scope>
    <source>
        <strain evidence="6">SK3146</strain>
    </source>
</reference>
<organism evidence="6 7">
    <name type="scientific">Paenibacillus konkukensis</name>
    <dbReference type="NCBI Taxonomy" id="2020716"/>
    <lineage>
        <taxon>Bacteria</taxon>
        <taxon>Bacillati</taxon>
        <taxon>Bacillota</taxon>
        <taxon>Bacilli</taxon>
        <taxon>Bacillales</taxon>
        <taxon>Paenibacillaceae</taxon>
        <taxon>Paenibacillus</taxon>
    </lineage>
</organism>
<keyword evidence="2" id="KW-0479">Metal-binding</keyword>
<reference evidence="6" key="1">
    <citation type="submission" date="2018-02" db="EMBL/GenBank/DDBJ databases">
        <authorList>
            <person name="Kim S.-K."/>
            <person name="Jung H.-I."/>
            <person name="Lee S.-W."/>
        </authorList>
    </citation>
    <scope>NUCLEOTIDE SEQUENCE</scope>
    <source>
        <strain evidence="6">SK3146</strain>
    </source>
</reference>
<proteinExistence type="predicted"/>
<keyword evidence="3" id="KW-0378">Hydrolase</keyword>
<dbReference type="PANTHER" id="PTHR31609">
    <property type="entry name" value="YDJC DEACETYLASE FAMILY MEMBER"/>
    <property type="match status" value="1"/>
</dbReference>
<evidence type="ECO:0000256" key="5">
    <source>
        <dbReference type="ARBA" id="ARBA00023277"/>
    </source>
</evidence>